<dbReference type="RefSeq" id="WP_050657666.1">
    <property type="nucleotide sequence ID" value="NZ_LFWC01000002.1"/>
</dbReference>
<evidence type="ECO:0000313" key="1">
    <source>
        <dbReference type="EMBL" id="ROQ30370.1"/>
    </source>
</evidence>
<proteinExistence type="predicted"/>
<comment type="caution">
    <text evidence="1">The sequence shown here is derived from an EMBL/GenBank/DDBJ whole genome shotgun (WGS) entry which is preliminary data.</text>
</comment>
<dbReference type="STRING" id="584787.GCA_001247655_01647"/>
<dbReference type="OrthoDB" id="7068582at2"/>
<dbReference type="AlphaFoldDB" id="A0A3N1PUE5"/>
<reference evidence="1 2" key="1">
    <citation type="submission" date="2018-11" db="EMBL/GenBank/DDBJ databases">
        <title>Genomic Encyclopedia of Type Strains, Phase IV (KMG-IV): sequencing the most valuable type-strain genomes for metagenomic binning, comparative biology and taxonomic classification.</title>
        <authorList>
            <person name="Goeker M."/>
        </authorList>
    </citation>
    <scope>NUCLEOTIDE SEQUENCE [LARGE SCALE GENOMIC DNA]</scope>
    <source>
        <strain evidence="1 2">DSM 21945</strain>
    </source>
</reference>
<dbReference type="InterPro" id="IPR053756">
    <property type="entry name" value="Toxin_immunity_effector"/>
</dbReference>
<protein>
    <submittedName>
        <fullName evidence="1">Uncharacterized protein</fullName>
    </submittedName>
</protein>
<sequence length="76" mass="8642">MANIDNSTLLVSLQSVYESINRYEALLESDTLKDPENVEEILMMYDEAFKVLKSAYLEAQSTDPRLPLMEEIIKGA</sequence>
<name>A0A3N1PUE5_9GAMM</name>
<dbReference type="Gene3D" id="1.10.287.2500">
    <property type="match status" value="1"/>
</dbReference>
<keyword evidence="2" id="KW-1185">Reference proteome</keyword>
<gene>
    <name evidence="1" type="ORF">EDC28_10156</name>
</gene>
<dbReference type="EMBL" id="RJUL01000001">
    <property type="protein sequence ID" value="ROQ30370.1"/>
    <property type="molecule type" value="Genomic_DNA"/>
</dbReference>
<accession>A0A3N1PUE5</accession>
<dbReference type="Proteomes" id="UP000268033">
    <property type="component" value="Unassembled WGS sequence"/>
</dbReference>
<organism evidence="1 2">
    <name type="scientific">Gallaecimonas pentaromativorans</name>
    <dbReference type="NCBI Taxonomy" id="584787"/>
    <lineage>
        <taxon>Bacteria</taxon>
        <taxon>Pseudomonadati</taxon>
        <taxon>Pseudomonadota</taxon>
        <taxon>Gammaproteobacteria</taxon>
        <taxon>Enterobacterales</taxon>
        <taxon>Gallaecimonadaceae</taxon>
        <taxon>Gallaecimonas</taxon>
    </lineage>
</organism>
<evidence type="ECO:0000313" key="2">
    <source>
        <dbReference type="Proteomes" id="UP000268033"/>
    </source>
</evidence>